<evidence type="ECO:0000313" key="2">
    <source>
        <dbReference type="EMBL" id="VAX01112.1"/>
    </source>
</evidence>
<protein>
    <submittedName>
        <fullName evidence="2">Uncharacterized protein</fullName>
    </submittedName>
</protein>
<evidence type="ECO:0000256" key="1">
    <source>
        <dbReference type="SAM" id="Phobius"/>
    </source>
</evidence>
<keyword evidence="1" id="KW-0472">Membrane</keyword>
<name>A0A3B1AAN8_9ZZZZ</name>
<dbReference type="AlphaFoldDB" id="A0A3B1AAN8"/>
<sequence>MNSDVYKAPKSSLEPTKTKNELLRTLSIAKRQKALIYSFLSYLILAGIVTQIGPEHKIYLQILIIPIFLAIVVSTARLSWPLYSKIMAIILIILSIIPLVNLIIFLVINSRANNRIKNDGFRVGFMGANTREIMYAITAQQITKQGI</sequence>
<dbReference type="EMBL" id="UOFS01000047">
    <property type="protein sequence ID" value="VAX01112.1"/>
    <property type="molecule type" value="Genomic_DNA"/>
</dbReference>
<gene>
    <name evidence="2" type="ORF">MNBD_GAMMA22-2550</name>
</gene>
<keyword evidence="1" id="KW-0812">Transmembrane</keyword>
<reference evidence="2" key="1">
    <citation type="submission" date="2018-06" db="EMBL/GenBank/DDBJ databases">
        <authorList>
            <person name="Zhirakovskaya E."/>
        </authorList>
    </citation>
    <scope>NUCLEOTIDE SEQUENCE</scope>
</reference>
<proteinExistence type="predicted"/>
<organism evidence="2">
    <name type="scientific">hydrothermal vent metagenome</name>
    <dbReference type="NCBI Taxonomy" id="652676"/>
    <lineage>
        <taxon>unclassified sequences</taxon>
        <taxon>metagenomes</taxon>
        <taxon>ecological metagenomes</taxon>
    </lineage>
</organism>
<feature type="transmembrane region" description="Helical" evidence="1">
    <location>
        <begin position="34"/>
        <end position="52"/>
    </location>
</feature>
<feature type="transmembrane region" description="Helical" evidence="1">
    <location>
        <begin position="58"/>
        <end position="76"/>
    </location>
</feature>
<feature type="transmembrane region" description="Helical" evidence="1">
    <location>
        <begin position="88"/>
        <end position="108"/>
    </location>
</feature>
<accession>A0A3B1AAN8</accession>
<keyword evidence="1" id="KW-1133">Transmembrane helix</keyword>